<feature type="region of interest" description="Disordered" evidence="1">
    <location>
        <begin position="15"/>
        <end position="116"/>
    </location>
</feature>
<dbReference type="OrthoDB" id="3204289at2759"/>
<feature type="region of interest" description="Disordered" evidence="1">
    <location>
        <begin position="1527"/>
        <end position="1553"/>
    </location>
</feature>
<feature type="compositionally biased region" description="Acidic residues" evidence="1">
    <location>
        <begin position="15"/>
        <end position="24"/>
    </location>
</feature>
<reference evidence="2" key="1">
    <citation type="journal article" date="2019" name="Environ. Microbiol.">
        <title>Fungal ecological strategies reflected in gene transcription - a case study of two litter decomposers.</title>
        <authorList>
            <person name="Barbi F."/>
            <person name="Kohler A."/>
            <person name="Barry K."/>
            <person name="Baskaran P."/>
            <person name="Daum C."/>
            <person name="Fauchery L."/>
            <person name="Ihrmark K."/>
            <person name="Kuo A."/>
            <person name="LaButti K."/>
            <person name="Lipzen A."/>
            <person name="Morin E."/>
            <person name="Grigoriev I.V."/>
            <person name="Henrissat B."/>
            <person name="Lindahl B."/>
            <person name="Martin F."/>
        </authorList>
    </citation>
    <scope>NUCLEOTIDE SEQUENCE</scope>
    <source>
        <strain evidence="2">JB14</strain>
    </source>
</reference>
<feature type="compositionally biased region" description="Basic and acidic residues" evidence="1">
    <location>
        <begin position="1527"/>
        <end position="1541"/>
    </location>
</feature>
<protein>
    <submittedName>
        <fullName evidence="2">Uncharacterized protein</fullName>
    </submittedName>
</protein>
<feature type="compositionally biased region" description="Low complexity" evidence="1">
    <location>
        <begin position="100"/>
        <end position="111"/>
    </location>
</feature>
<proteinExistence type="predicted"/>
<evidence type="ECO:0000256" key="1">
    <source>
        <dbReference type="SAM" id="MobiDB-lite"/>
    </source>
</evidence>
<accession>A0A6A4HZZ9</accession>
<evidence type="ECO:0000313" key="2">
    <source>
        <dbReference type="EMBL" id="KAE9402155.1"/>
    </source>
</evidence>
<name>A0A6A4HZZ9_9AGAR</name>
<dbReference type="Proteomes" id="UP000799118">
    <property type="component" value="Unassembled WGS sequence"/>
</dbReference>
<evidence type="ECO:0000313" key="3">
    <source>
        <dbReference type="Proteomes" id="UP000799118"/>
    </source>
</evidence>
<gene>
    <name evidence="2" type="ORF">BT96DRAFT_1017737</name>
</gene>
<keyword evidence="3" id="KW-1185">Reference proteome</keyword>
<sequence length="1553" mass="172072">MDALGLYGSDDVQMDLDEVGDGMDDPFTAIDSAPGPPSFIPSHNYNEMDTDDPIDLLSHHSSNLSWRDPEPPSPVEFYRSPSQFIPHKSSYEMPPPSPSFTPSRSLSPSESKNTRKCDLCGSEVHIDAQNYKWNLHRGSFECQKKARRAEREQRKVEDNEAECRRRSLSIDVSRGRSQSVISAGSRGRSPSVMSIDPATPSSSHHVFTANPSHGRSQSVMSIDSDTSFSLQHDPVSMKCPGVSSGLSTFDYPLMLHTIAPKKYPFRSYQEVRIGNSDPIQYIRALSCRGKCASSAGACLDCLALLGSNALAELLERAKEEPKPHAPLASLSYRQLCTLNERKDKLLKIERTKVFNLERQLETANSKLTTYKRITDAVAEGDVKRIDAVVRVAIRQNASADEILNRLERAAKNVYSAKDFTRREKDFVLLMKRFGAGSNGVYALSKMFGLPSMTTVRGSRSVRLKLSTSAITAADISWNFKNFVIPHLPTPSGSPTTGCSIMFDGFHVTQKARKVGNDVGGLCREHAPDHDLQLRDLPTLQKLALVVHETKMCHYAREATVFFLGPMRGVNYAALPFIVSGSCKMEQAPQLMETLSTIIDLYEVYMKPYLGPLLLSCTDGDAVYRAAQHQLLTSCRPDPGTALHVALSSLAGFNTTCGKYDVVFGPDPKHIVKRAANLLRSAEGTMVISVAVMRITLQQWLRKFPGLAPKDIESLTDPVDHQNVPKAASEHRALDLIGQLWSYLINTFITPSYSLTEQLESLGIYSHLAMELYIRHGPSLMSPQLYYDSQSLVKSCYFYAERQKELDPKENVYFYHNGSNRGERKFCSVRTATHDTNPDILGLADSLSEDSDMDRIIEENPDLNREHRRTSWTNSPNIDHVNPKFFEGDLRAANGDSLYAWDSSRRKAESLLLSFGLKINFRQYWSEGWNVLQPFGDGRYPGVSANDPVDRSIIEAPPAPFTAEDLLESLAADAEGHPTITSSSSDLSPLTALSSSSIPIPLTVPSDIVLASPFNPDVDCEDTQDEPDVSPLFLSEEEEMAELDRLATSLELQDVLSLSDNENILKTSVKNEEDFFSVTIGDKSGFVYKSSAIRLLFSDLGFRLSPDRLLRVRSYGRGGRRAIDDEELVAGDTFTVGQMAVVPIRTGHIISVGLMKVVRIDSDKHKRLSDISVSDLGAPDSHLTLFGHIYDLVPAISFDAAVVNESDKVWVSPSGFVLFSAKKTSSSAKSGTASDGTRNSFTVQLSGALAIPITRPSTITIEAVPEAHRERLSMIGSLGAFSFTESEILSFIAQLLERKGHPSMKKLKNYQQTSSFPYTRPGVDEAAFVISDSRITQSTAIPVTSESTSNARAANRCRICNATMTPTEGHSRGHTSRHICIVMLCNGIQEQDLIEEIDTDNPCGFCGSKDCTTELEITNVKKGTQKVKSNCFWYHNFQYKAALKPTERNPSTNVPVICTLCEPELKNNTTYAAIWKYNFPRHIQIHHPTLWDNNLGQIVQNPIHKGLWEDMAVPQTEIDAMVSWAEARAEKRPASRSEDNSKRGRAVPILPTNP</sequence>
<dbReference type="EMBL" id="ML769437">
    <property type="protein sequence ID" value="KAE9402155.1"/>
    <property type="molecule type" value="Genomic_DNA"/>
</dbReference>
<organism evidence="2 3">
    <name type="scientific">Gymnopus androsaceus JB14</name>
    <dbReference type="NCBI Taxonomy" id="1447944"/>
    <lineage>
        <taxon>Eukaryota</taxon>
        <taxon>Fungi</taxon>
        <taxon>Dikarya</taxon>
        <taxon>Basidiomycota</taxon>
        <taxon>Agaricomycotina</taxon>
        <taxon>Agaricomycetes</taxon>
        <taxon>Agaricomycetidae</taxon>
        <taxon>Agaricales</taxon>
        <taxon>Marasmiineae</taxon>
        <taxon>Omphalotaceae</taxon>
        <taxon>Gymnopus</taxon>
    </lineage>
</organism>